<dbReference type="eggNOG" id="ENOG502TA23">
    <property type="taxonomic scope" value="Eukaryota"/>
</dbReference>
<dbReference type="InParanoid" id="A0A1X7SIT0"/>
<reference evidence="2" key="1">
    <citation type="journal article" date="2010" name="Nature">
        <title>The Amphimedon queenslandica genome and the evolution of animal complexity.</title>
        <authorList>
            <person name="Srivastava M."/>
            <person name="Simakov O."/>
            <person name="Chapman J."/>
            <person name="Fahey B."/>
            <person name="Gauthier M.E."/>
            <person name="Mitros T."/>
            <person name="Richards G.S."/>
            <person name="Conaco C."/>
            <person name="Dacre M."/>
            <person name="Hellsten U."/>
            <person name="Larroux C."/>
            <person name="Putnam N.H."/>
            <person name="Stanke M."/>
            <person name="Adamska M."/>
            <person name="Darling A."/>
            <person name="Degnan S.M."/>
            <person name="Oakley T.H."/>
            <person name="Plachetzki D.C."/>
            <person name="Zhai Y."/>
            <person name="Adamski M."/>
            <person name="Calcino A."/>
            <person name="Cummins S.F."/>
            <person name="Goodstein D.M."/>
            <person name="Harris C."/>
            <person name="Jackson D.J."/>
            <person name="Leys S.P."/>
            <person name="Shu S."/>
            <person name="Woodcroft B.J."/>
            <person name="Vervoort M."/>
            <person name="Kosik K.S."/>
            <person name="Manning G."/>
            <person name="Degnan B.M."/>
            <person name="Rokhsar D.S."/>
        </authorList>
    </citation>
    <scope>NUCLEOTIDE SEQUENCE [LARGE SCALE GENOMIC DNA]</scope>
</reference>
<sequence length="84" mass="9590">MAILASQQMKDVSLVYSLKEISSIEDRNLVAGYIFMYKDEHSRAQELFLESSEPTVALDIQCDLLHWDQALELATALDHLVFQC</sequence>
<dbReference type="AlphaFoldDB" id="A0A1X7SIT0"/>
<dbReference type="GO" id="GO:0005929">
    <property type="term" value="C:cilium"/>
    <property type="evidence" value="ECO:0007669"/>
    <property type="project" value="TreeGrafter"/>
</dbReference>
<reference evidence="1" key="2">
    <citation type="submission" date="2017-05" db="UniProtKB">
        <authorList>
            <consortium name="EnsemblMetazoa"/>
        </authorList>
    </citation>
    <scope>IDENTIFICATION</scope>
</reference>
<dbReference type="PANTHER" id="PTHR14920:SF0">
    <property type="entry name" value="WD REPEAT DOMAIN 19"/>
    <property type="match status" value="1"/>
</dbReference>
<dbReference type="OrthoDB" id="10250638at2759"/>
<dbReference type="EnsemblMetazoa" id="XM_020008221.1">
    <property type="protein sequence ID" value="XP_019863780.1"/>
    <property type="gene ID" value="LOC109592912"/>
</dbReference>
<dbReference type="GO" id="GO:0060271">
    <property type="term" value="P:cilium assembly"/>
    <property type="evidence" value="ECO:0007669"/>
    <property type="project" value="TreeGrafter"/>
</dbReference>
<evidence type="ECO:0000313" key="2">
    <source>
        <dbReference type="Proteomes" id="UP000007879"/>
    </source>
</evidence>
<dbReference type="STRING" id="400682.A0A1X7SIT0"/>
<dbReference type="InterPro" id="IPR040379">
    <property type="entry name" value="WDR19/dyf-2"/>
</dbReference>
<dbReference type="EnsemblMetazoa" id="Aqu2.1.01948_001">
    <property type="protein sequence ID" value="Aqu2.1.01948_001"/>
    <property type="gene ID" value="Aqu2.1.01948"/>
</dbReference>
<name>A0A1X7SIT0_AMPQE</name>
<evidence type="ECO:0000313" key="1">
    <source>
        <dbReference type="EnsemblMetazoa" id="Aqu2.1.01948_001"/>
    </source>
</evidence>
<proteinExistence type="predicted"/>
<evidence type="ECO:0008006" key="3">
    <source>
        <dbReference type="Google" id="ProtNLM"/>
    </source>
</evidence>
<protein>
    <recommendedName>
        <fullName evidence="3">Coatomer WD associated region domain-containing protein</fullName>
    </recommendedName>
</protein>
<accession>A0A1X7SIT0</accession>
<dbReference type="KEGG" id="aqu:109592912"/>
<gene>
    <name evidence="1" type="primary">109592912</name>
</gene>
<dbReference type="PANTHER" id="PTHR14920">
    <property type="entry name" value="OSMOTIC AVOIDANCE ABNORMAL PROTEIN 1/WD REPEAT MEMBRANE PROTEIN"/>
    <property type="match status" value="1"/>
</dbReference>
<organism evidence="1">
    <name type="scientific">Amphimedon queenslandica</name>
    <name type="common">Sponge</name>
    <dbReference type="NCBI Taxonomy" id="400682"/>
    <lineage>
        <taxon>Eukaryota</taxon>
        <taxon>Metazoa</taxon>
        <taxon>Porifera</taxon>
        <taxon>Demospongiae</taxon>
        <taxon>Heteroscleromorpha</taxon>
        <taxon>Haplosclerida</taxon>
        <taxon>Niphatidae</taxon>
        <taxon>Amphimedon</taxon>
    </lineage>
</organism>
<keyword evidence="2" id="KW-1185">Reference proteome</keyword>
<dbReference type="Proteomes" id="UP000007879">
    <property type="component" value="Unassembled WGS sequence"/>
</dbReference>
<dbReference type="GO" id="GO:0030991">
    <property type="term" value="C:intraciliary transport particle A"/>
    <property type="evidence" value="ECO:0007669"/>
    <property type="project" value="TreeGrafter"/>
</dbReference>
<dbReference type="GO" id="GO:0035721">
    <property type="term" value="P:intraciliary retrograde transport"/>
    <property type="evidence" value="ECO:0007669"/>
    <property type="project" value="InterPro"/>
</dbReference>